<gene>
    <name evidence="9" type="ORF">PGLA2088_LOCUS47845</name>
</gene>
<comment type="subcellular location">
    <subcellularLocation>
        <location evidence="2">Membrane</location>
        <topology evidence="2">Multi-pass membrane protein</topology>
    </subcellularLocation>
</comment>
<evidence type="ECO:0000256" key="2">
    <source>
        <dbReference type="ARBA" id="ARBA00004141"/>
    </source>
</evidence>
<evidence type="ECO:0000256" key="7">
    <source>
        <dbReference type="SAM" id="Phobius"/>
    </source>
</evidence>
<evidence type="ECO:0000256" key="4">
    <source>
        <dbReference type="ARBA" id="ARBA00022692"/>
    </source>
</evidence>
<dbReference type="SMART" id="SM00271">
    <property type="entry name" value="DnaJ"/>
    <property type="match status" value="1"/>
</dbReference>
<dbReference type="Gene3D" id="1.10.287.110">
    <property type="entry name" value="DnaJ domain"/>
    <property type="match status" value="1"/>
</dbReference>
<feature type="transmembrane region" description="Helical" evidence="7">
    <location>
        <begin position="176"/>
        <end position="196"/>
    </location>
</feature>
<dbReference type="CDD" id="cd06257">
    <property type="entry name" value="DnaJ"/>
    <property type="match status" value="1"/>
</dbReference>
<dbReference type="Pfam" id="PF00226">
    <property type="entry name" value="DnaJ"/>
    <property type="match status" value="1"/>
</dbReference>
<dbReference type="InterPro" id="IPR001623">
    <property type="entry name" value="DnaJ_domain"/>
</dbReference>
<dbReference type="SUPFAM" id="SSF46565">
    <property type="entry name" value="Chaperone J-domain"/>
    <property type="match status" value="1"/>
</dbReference>
<dbReference type="AlphaFoldDB" id="A0A813LNE8"/>
<keyword evidence="6 7" id="KW-0472">Membrane</keyword>
<sequence>MASAASLAQLELERRSRQARESGNAQTWKQGDRSLFLAYVLAAAGGWLGLHHLYLDRPIQALLWACSPCLGGFFSIGLVLDFWKLPGYMSVRTATLEAAEHLTAEMKHRKVPPWRSSRTIGALCFGLWFAKVGSLLGPSSLPPDSHYFDLTGSLAAALGIWLVGSACTHQGGSLKATCAASLAGLCLGYPVSAGVVGFQWTRRWEPEQTKRRPKHWQVVLAVWMFWSLALLGFLEHGHIAIDTPQGRKYFVFRECIGNILRGIEFKDFQYSFNEGSYEKDWRQSWEKRWEIFRNSLDVQGERRALKTLEMEDFIGRAYAEADVKLNYKKMAKLWHPDRAGLDKKHEAEEKMQDINAAKEVLDKITGHSRSEL</sequence>
<dbReference type="PANTHER" id="PTHR44733">
    <property type="entry name" value="DNAJ HOMOLOG SUBFAMILY C MEMBER 22"/>
    <property type="match status" value="1"/>
</dbReference>
<name>A0A813LNE8_POLGL</name>
<feature type="domain" description="J" evidence="8">
    <location>
        <begin position="303"/>
        <end position="372"/>
    </location>
</feature>
<evidence type="ECO:0000256" key="1">
    <source>
        <dbReference type="ARBA" id="ARBA00002080"/>
    </source>
</evidence>
<evidence type="ECO:0000256" key="3">
    <source>
        <dbReference type="ARBA" id="ARBA00020945"/>
    </source>
</evidence>
<evidence type="ECO:0000313" key="10">
    <source>
        <dbReference type="Proteomes" id="UP000626109"/>
    </source>
</evidence>
<evidence type="ECO:0000256" key="6">
    <source>
        <dbReference type="ARBA" id="ARBA00023136"/>
    </source>
</evidence>
<dbReference type="InterPro" id="IPR036869">
    <property type="entry name" value="J_dom_sf"/>
</dbReference>
<dbReference type="Proteomes" id="UP000626109">
    <property type="component" value="Unassembled WGS sequence"/>
</dbReference>
<feature type="transmembrane region" description="Helical" evidence="7">
    <location>
        <begin position="36"/>
        <end position="55"/>
    </location>
</feature>
<dbReference type="PROSITE" id="PS50076">
    <property type="entry name" value="DNAJ_2"/>
    <property type="match status" value="1"/>
</dbReference>
<proteinExistence type="predicted"/>
<reference evidence="9" key="1">
    <citation type="submission" date="2021-02" db="EMBL/GenBank/DDBJ databases">
        <authorList>
            <person name="Dougan E. K."/>
            <person name="Rhodes N."/>
            <person name="Thang M."/>
            <person name="Chan C."/>
        </authorList>
    </citation>
    <scope>NUCLEOTIDE SEQUENCE</scope>
</reference>
<feature type="transmembrane region" description="Helical" evidence="7">
    <location>
        <begin position="216"/>
        <end position="234"/>
    </location>
</feature>
<dbReference type="Pfam" id="PF05154">
    <property type="entry name" value="TM2"/>
    <property type="match status" value="1"/>
</dbReference>
<accession>A0A813LNE8</accession>
<dbReference type="GO" id="GO:0016020">
    <property type="term" value="C:membrane"/>
    <property type="evidence" value="ECO:0007669"/>
    <property type="project" value="UniProtKB-SubCell"/>
</dbReference>
<evidence type="ECO:0000259" key="8">
    <source>
        <dbReference type="PROSITE" id="PS50076"/>
    </source>
</evidence>
<dbReference type="InterPro" id="IPR007829">
    <property type="entry name" value="TM2"/>
</dbReference>
<evidence type="ECO:0000313" key="9">
    <source>
        <dbReference type="EMBL" id="CAE8735450.1"/>
    </source>
</evidence>
<organism evidence="9 10">
    <name type="scientific">Polarella glacialis</name>
    <name type="common">Dinoflagellate</name>
    <dbReference type="NCBI Taxonomy" id="89957"/>
    <lineage>
        <taxon>Eukaryota</taxon>
        <taxon>Sar</taxon>
        <taxon>Alveolata</taxon>
        <taxon>Dinophyceae</taxon>
        <taxon>Suessiales</taxon>
        <taxon>Suessiaceae</taxon>
        <taxon>Polarella</taxon>
    </lineage>
</organism>
<keyword evidence="4 7" id="KW-0812">Transmembrane</keyword>
<keyword evidence="5 7" id="KW-1133">Transmembrane helix</keyword>
<protein>
    <recommendedName>
        <fullName evidence="3">DnaJ homolog subfamily C member 22</fullName>
    </recommendedName>
</protein>
<comment type="function">
    <text evidence="1">May function as a co-chaperone.</text>
</comment>
<feature type="transmembrane region" description="Helical" evidence="7">
    <location>
        <begin position="119"/>
        <end position="141"/>
    </location>
</feature>
<feature type="transmembrane region" description="Helical" evidence="7">
    <location>
        <begin position="61"/>
        <end position="83"/>
    </location>
</feature>
<comment type="caution">
    <text evidence="9">The sequence shown here is derived from an EMBL/GenBank/DDBJ whole genome shotgun (WGS) entry which is preliminary data.</text>
</comment>
<dbReference type="PANTHER" id="PTHR44733:SF1">
    <property type="entry name" value="DNAJ HOMOLOG SUBFAMILY C MEMBER 22"/>
    <property type="match status" value="1"/>
</dbReference>
<dbReference type="EMBL" id="CAJNNW010036544">
    <property type="protein sequence ID" value="CAE8735450.1"/>
    <property type="molecule type" value="Genomic_DNA"/>
</dbReference>
<evidence type="ECO:0000256" key="5">
    <source>
        <dbReference type="ARBA" id="ARBA00022989"/>
    </source>
</evidence>